<protein>
    <submittedName>
        <fullName evidence="2">Uncharacterized protein</fullName>
    </submittedName>
</protein>
<feature type="region of interest" description="Disordered" evidence="1">
    <location>
        <begin position="292"/>
        <end position="327"/>
    </location>
</feature>
<feature type="compositionally biased region" description="Low complexity" evidence="1">
    <location>
        <begin position="7"/>
        <end position="25"/>
    </location>
</feature>
<evidence type="ECO:0000256" key="1">
    <source>
        <dbReference type="SAM" id="MobiDB-lite"/>
    </source>
</evidence>
<feature type="region of interest" description="Disordered" evidence="1">
    <location>
        <begin position="347"/>
        <end position="368"/>
    </location>
</feature>
<feature type="compositionally biased region" description="Low complexity" evidence="1">
    <location>
        <begin position="527"/>
        <end position="547"/>
    </location>
</feature>
<dbReference type="STRING" id="1051890.A0A3N4M6X9"/>
<feature type="compositionally biased region" description="Basic and acidic residues" evidence="1">
    <location>
        <begin position="259"/>
        <end position="271"/>
    </location>
</feature>
<feature type="compositionally biased region" description="Low complexity" evidence="1">
    <location>
        <begin position="483"/>
        <end position="494"/>
    </location>
</feature>
<feature type="region of interest" description="Disordered" evidence="1">
    <location>
        <begin position="396"/>
        <end position="434"/>
    </location>
</feature>
<reference evidence="2 3" key="1">
    <citation type="journal article" date="2018" name="Nat. Ecol. Evol.">
        <title>Pezizomycetes genomes reveal the molecular basis of ectomycorrhizal truffle lifestyle.</title>
        <authorList>
            <person name="Murat C."/>
            <person name="Payen T."/>
            <person name="Noel B."/>
            <person name="Kuo A."/>
            <person name="Morin E."/>
            <person name="Chen J."/>
            <person name="Kohler A."/>
            <person name="Krizsan K."/>
            <person name="Balestrini R."/>
            <person name="Da Silva C."/>
            <person name="Montanini B."/>
            <person name="Hainaut M."/>
            <person name="Levati E."/>
            <person name="Barry K.W."/>
            <person name="Belfiori B."/>
            <person name="Cichocki N."/>
            <person name="Clum A."/>
            <person name="Dockter R.B."/>
            <person name="Fauchery L."/>
            <person name="Guy J."/>
            <person name="Iotti M."/>
            <person name="Le Tacon F."/>
            <person name="Lindquist E.A."/>
            <person name="Lipzen A."/>
            <person name="Malagnac F."/>
            <person name="Mello A."/>
            <person name="Molinier V."/>
            <person name="Miyauchi S."/>
            <person name="Poulain J."/>
            <person name="Riccioni C."/>
            <person name="Rubini A."/>
            <person name="Sitrit Y."/>
            <person name="Splivallo R."/>
            <person name="Traeger S."/>
            <person name="Wang M."/>
            <person name="Zifcakova L."/>
            <person name="Wipf D."/>
            <person name="Zambonelli A."/>
            <person name="Paolocci F."/>
            <person name="Nowrousian M."/>
            <person name="Ottonello S."/>
            <person name="Baldrian P."/>
            <person name="Spatafora J.W."/>
            <person name="Henrissat B."/>
            <person name="Nagy L.G."/>
            <person name="Aury J.M."/>
            <person name="Wincker P."/>
            <person name="Grigoriev I.V."/>
            <person name="Bonfante P."/>
            <person name="Martin F.M."/>
        </authorList>
    </citation>
    <scope>NUCLEOTIDE SEQUENCE [LARGE SCALE GENOMIC DNA]</scope>
    <source>
        <strain evidence="2 3">ATCC MYA-4762</strain>
    </source>
</reference>
<proteinExistence type="predicted"/>
<feature type="compositionally biased region" description="Low complexity" evidence="1">
    <location>
        <begin position="462"/>
        <end position="476"/>
    </location>
</feature>
<dbReference type="AlphaFoldDB" id="A0A3N4M6X9"/>
<feature type="region of interest" description="Disordered" evidence="1">
    <location>
        <begin position="454"/>
        <end position="572"/>
    </location>
</feature>
<feature type="region of interest" description="Disordered" evidence="1">
    <location>
        <begin position="1"/>
        <end position="35"/>
    </location>
</feature>
<accession>A0A3N4M6X9</accession>
<feature type="compositionally biased region" description="Low complexity" evidence="1">
    <location>
        <begin position="184"/>
        <end position="203"/>
    </location>
</feature>
<evidence type="ECO:0000313" key="3">
    <source>
        <dbReference type="Proteomes" id="UP000267821"/>
    </source>
</evidence>
<dbReference type="OrthoDB" id="3438840at2759"/>
<sequence length="649" mass="69958">MAPAYVSPMSPTLSYSYSSGSPHLPTISAPTPTRMPLRRSMKPSMLPDIAETSPIQPPVERPVRNVRPQSLQSLLSVGTIEVDGFGFLEEDEDEGGEDTWDMESLSPSIYESSIYDGHEGHGNEDGRVTPSTLSRRAERVLENAKKKLDLCGQNLTRARHSLIVSPPGSSMSGYSDPDSDRTSTPRTMTPTNNRTATPTRNHTGTPTNAFRTITPTNAPVPLSVVQLRASNNAAHVRTVSESAVPTVYNLQRVNSIGRGSEDGKEEPERRRSQSAQQMRNLRDQMKDLRGKISSLQHQSRSDSLKRVNSRASPVPYGSNRSTPTPTGFRDWEIDEYMNANGAYTDSVVSSRSTTPKPGAAVRESRHEDREDAFSYDSLFIGNGIYAPRTLLKQAELGRRSDSRGSFRSTHSETILGTTEIENNRDSPTLGHHDRGLSPVVLRRLDSFASVSSYTTADDGGYIPSPTGSINSSSSGSLRHRSRAPSSASIARLSPKVGSSPDADRVRDDGYHSAPHTPRGSNEPPKDTSTTASSSSFRTTIAASSSSSTPPPAGGAGGSFLLPPTPGKLSRRGSRIMSGSAGVEISGHIMTTGAGDADITLQLALEDRLLIERLIEELGKTCCAMEVASEKGDVAALRRRLEMALQVLEG</sequence>
<feature type="compositionally biased region" description="Basic and acidic residues" evidence="1">
    <location>
        <begin position="501"/>
        <end position="510"/>
    </location>
</feature>
<dbReference type="InParanoid" id="A0A3N4M6X9"/>
<name>A0A3N4M6X9_9PEZI</name>
<feature type="region of interest" description="Disordered" evidence="1">
    <location>
        <begin position="162"/>
        <end position="215"/>
    </location>
</feature>
<keyword evidence="3" id="KW-1185">Reference proteome</keyword>
<feature type="region of interest" description="Disordered" evidence="1">
    <location>
        <begin position="254"/>
        <end position="279"/>
    </location>
</feature>
<gene>
    <name evidence="2" type="ORF">L211DRAFT_384286</name>
</gene>
<feature type="compositionally biased region" description="Polar residues" evidence="1">
    <location>
        <begin position="411"/>
        <end position="420"/>
    </location>
</feature>
<feature type="compositionally biased region" description="Polar residues" evidence="1">
    <location>
        <begin position="204"/>
        <end position="215"/>
    </location>
</feature>
<evidence type="ECO:0000313" key="2">
    <source>
        <dbReference type="EMBL" id="RPB28431.1"/>
    </source>
</evidence>
<organism evidence="2 3">
    <name type="scientific">Terfezia boudieri ATCC MYA-4762</name>
    <dbReference type="NCBI Taxonomy" id="1051890"/>
    <lineage>
        <taxon>Eukaryota</taxon>
        <taxon>Fungi</taxon>
        <taxon>Dikarya</taxon>
        <taxon>Ascomycota</taxon>
        <taxon>Pezizomycotina</taxon>
        <taxon>Pezizomycetes</taxon>
        <taxon>Pezizales</taxon>
        <taxon>Pezizaceae</taxon>
        <taxon>Terfezia</taxon>
    </lineage>
</organism>
<dbReference type="Proteomes" id="UP000267821">
    <property type="component" value="Unassembled WGS sequence"/>
</dbReference>
<dbReference type="EMBL" id="ML121529">
    <property type="protein sequence ID" value="RPB28431.1"/>
    <property type="molecule type" value="Genomic_DNA"/>
</dbReference>